<dbReference type="Pfam" id="PF00535">
    <property type="entry name" value="Glycos_transf_2"/>
    <property type="match status" value="1"/>
</dbReference>
<proteinExistence type="predicted"/>
<dbReference type="HOGENOM" id="CLU_025996_2_0_9"/>
<feature type="domain" description="Glycosyltransferase 2-like" evidence="1">
    <location>
        <begin position="3"/>
        <end position="130"/>
    </location>
</feature>
<evidence type="ECO:0000313" key="2">
    <source>
        <dbReference type="EMBL" id="EEC91280.1"/>
    </source>
</evidence>
<dbReference type="OrthoDB" id="9802649at2"/>
<dbReference type="EC" id="2.4.-.-" evidence="2"/>
<dbReference type="InterPro" id="IPR029044">
    <property type="entry name" value="Nucleotide-diphossugar_trans"/>
</dbReference>
<sequence length="323" mass="37989">MISVAIATYNGQEFIKEQLLSILNQTMPVDEIVICDDQSSDDTVKIIQELLCDKIYLYQNEKNLGYKLNFKKALSYCKGDYIFLCDQDDIWKPNKVQTMIEIMQNHPEIKALASTYDLIDELGNEKQIDINRNYSNKNMYKCKVKDNALVKVPFERLVVENSFQGCALCVRQSINDKFQRCYTEDFYHDWFINLLASEENGMYFLNVPLFQYRIHSKNAIGLKGNVTLKGKEHLNATNTIEARLNTAFNCVQTLNRLEELDVDLKNNYPSYIQYRLFFIHHMDYIEHGKVFKLFLQNFDSYYKYFKTIKGRIMDIVVTLKNIC</sequence>
<dbReference type="Proteomes" id="UP000004315">
    <property type="component" value="Unassembled WGS sequence"/>
</dbReference>
<dbReference type="EMBL" id="ABYT01000011">
    <property type="protein sequence ID" value="EEC91280.1"/>
    <property type="molecule type" value="Genomic_DNA"/>
</dbReference>
<evidence type="ECO:0000259" key="1">
    <source>
        <dbReference type="Pfam" id="PF00535"/>
    </source>
</evidence>
<keyword evidence="2" id="KW-0808">Transferase</keyword>
<dbReference type="PANTHER" id="PTHR22916:SF3">
    <property type="entry name" value="UDP-GLCNAC:BETAGAL BETA-1,3-N-ACETYLGLUCOSAMINYLTRANSFERASE-LIKE PROTEIN 1"/>
    <property type="match status" value="1"/>
</dbReference>
<dbReference type="AlphaFoldDB" id="B7C7H2"/>
<keyword evidence="3" id="KW-1185">Reference proteome</keyword>
<dbReference type="SUPFAM" id="SSF53448">
    <property type="entry name" value="Nucleotide-diphospho-sugar transferases"/>
    <property type="match status" value="1"/>
</dbReference>
<organism evidence="2 3">
    <name type="scientific">Holdemanella biformis DSM 3989</name>
    <dbReference type="NCBI Taxonomy" id="518637"/>
    <lineage>
        <taxon>Bacteria</taxon>
        <taxon>Bacillati</taxon>
        <taxon>Bacillota</taxon>
        <taxon>Erysipelotrichia</taxon>
        <taxon>Erysipelotrichales</taxon>
        <taxon>Erysipelotrichaceae</taxon>
        <taxon>Holdemanella</taxon>
    </lineage>
</organism>
<accession>B7C7H2</accession>
<dbReference type="eggNOG" id="COG0463">
    <property type="taxonomic scope" value="Bacteria"/>
</dbReference>
<evidence type="ECO:0000313" key="3">
    <source>
        <dbReference type="Proteomes" id="UP000004315"/>
    </source>
</evidence>
<gene>
    <name evidence="2" type="ORF">EUBIFOR_00119</name>
</gene>
<reference evidence="2 3" key="1">
    <citation type="submission" date="2008-11" db="EMBL/GenBank/DDBJ databases">
        <title>Draft genome sequence of Eubacterium biforme (DSM 3989).</title>
        <authorList>
            <person name="Sudarsanam P."/>
            <person name="Ley R."/>
            <person name="Guruge J."/>
            <person name="Turnbaugh P.J."/>
            <person name="Mahowald M."/>
            <person name="Liep D."/>
            <person name="Gordon J."/>
        </authorList>
    </citation>
    <scope>NUCLEOTIDE SEQUENCE [LARGE SCALE GENOMIC DNA]</scope>
    <source>
        <strain evidence="2 3">DSM 3989</strain>
    </source>
</reference>
<dbReference type="Gene3D" id="3.90.550.10">
    <property type="entry name" value="Spore Coat Polysaccharide Biosynthesis Protein SpsA, Chain A"/>
    <property type="match status" value="1"/>
</dbReference>
<dbReference type="PANTHER" id="PTHR22916">
    <property type="entry name" value="GLYCOSYLTRANSFERASE"/>
    <property type="match status" value="1"/>
</dbReference>
<dbReference type="GO" id="GO:0016758">
    <property type="term" value="F:hexosyltransferase activity"/>
    <property type="evidence" value="ECO:0007669"/>
    <property type="project" value="UniProtKB-ARBA"/>
</dbReference>
<protein>
    <submittedName>
        <fullName evidence="2">Glycosyltransferase, group 2 family protein</fullName>
        <ecNumber evidence="2">2.4.-.-</ecNumber>
    </submittedName>
</protein>
<name>B7C7H2_9FIRM</name>
<comment type="caution">
    <text evidence="2">The sequence shown here is derived from an EMBL/GenBank/DDBJ whole genome shotgun (WGS) entry which is preliminary data.</text>
</comment>
<dbReference type="STRING" id="518637.EUBIFOR_00119"/>
<dbReference type="InterPro" id="IPR001173">
    <property type="entry name" value="Glyco_trans_2-like"/>
</dbReference>
<dbReference type="RefSeq" id="WP_003863936.1">
    <property type="nucleotide sequence ID" value="NZ_DS996839.1"/>
</dbReference>
<keyword evidence="2" id="KW-0328">Glycosyltransferase</keyword>